<evidence type="ECO:0000259" key="3">
    <source>
        <dbReference type="PROSITE" id="PS50850"/>
    </source>
</evidence>
<dbReference type="InParanoid" id="A0A804L6V6"/>
<dbReference type="GO" id="GO:0022857">
    <property type="term" value="F:transmembrane transporter activity"/>
    <property type="evidence" value="ECO:0007669"/>
    <property type="project" value="InterPro"/>
</dbReference>
<proteinExistence type="predicted"/>
<evidence type="ECO:0000256" key="1">
    <source>
        <dbReference type="ARBA" id="ARBA00004141"/>
    </source>
</evidence>
<dbReference type="InterPro" id="IPR020846">
    <property type="entry name" value="MFS_dom"/>
</dbReference>
<dbReference type="AlphaFoldDB" id="A0A804L6V6"/>
<dbReference type="Gramene" id="Ma11_t11760.1">
    <property type="protein sequence ID" value="Ma11_p11760.1"/>
    <property type="gene ID" value="Ma11_g11760"/>
</dbReference>
<protein>
    <submittedName>
        <fullName evidence="4">(wild Malaysian banana) hypothetical protein</fullName>
    </submittedName>
</protein>
<evidence type="ECO:0000256" key="2">
    <source>
        <dbReference type="SAM" id="Phobius"/>
    </source>
</evidence>
<evidence type="ECO:0000313" key="4">
    <source>
        <dbReference type="EMBL" id="CAG1864313.1"/>
    </source>
</evidence>
<dbReference type="Proteomes" id="UP000012960">
    <property type="component" value="Unplaced"/>
</dbReference>
<evidence type="ECO:0000313" key="5">
    <source>
        <dbReference type="EnsemblPlants" id="Ma11_p11760.1"/>
    </source>
</evidence>
<keyword evidence="2" id="KW-1133">Transmembrane helix</keyword>
<keyword evidence="2" id="KW-0472">Membrane</keyword>
<feature type="transmembrane region" description="Helical" evidence="2">
    <location>
        <begin position="20"/>
        <end position="38"/>
    </location>
</feature>
<organism evidence="5 6">
    <name type="scientific">Musa acuminata subsp. malaccensis</name>
    <name type="common">Wild banana</name>
    <name type="synonym">Musa malaccensis</name>
    <dbReference type="NCBI Taxonomy" id="214687"/>
    <lineage>
        <taxon>Eukaryota</taxon>
        <taxon>Viridiplantae</taxon>
        <taxon>Streptophyta</taxon>
        <taxon>Embryophyta</taxon>
        <taxon>Tracheophyta</taxon>
        <taxon>Spermatophyta</taxon>
        <taxon>Magnoliopsida</taxon>
        <taxon>Liliopsida</taxon>
        <taxon>Zingiberales</taxon>
        <taxon>Musaceae</taxon>
        <taxon>Musa</taxon>
    </lineage>
</organism>
<sequence>MFLGGVNFLIGSAVNGAPMNVFVLILGRVLLGIGIGFANQGRLHVILCHLCW</sequence>
<gene>
    <name evidence="4" type="ORF">GSMUA_13150.1</name>
</gene>
<reference evidence="4" key="1">
    <citation type="submission" date="2021-03" db="EMBL/GenBank/DDBJ databases">
        <authorList>
            <consortium name="Genoscope - CEA"/>
            <person name="William W."/>
        </authorList>
    </citation>
    <scope>NUCLEOTIDE SEQUENCE</scope>
    <source>
        <strain evidence="4">Doubled-haploid Pahang</strain>
    </source>
</reference>
<keyword evidence="2" id="KW-0812">Transmembrane</keyword>
<evidence type="ECO:0000313" key="6">
    <source>
        <dbReference type="Proteomes" id="UP000012960"/>
    </source>
</evidence>
<dbReference type="EMBL" id="HG996475">
    <property type="protein sequence ID" value="CAG1864313.1"/>
    <property type="molecule type" value="Genomic_DNA"/>
</dbReference>
<feature type="domain" description="Major facilitator superfamily (MFS) profile" evidence="3">
    <location>
        <begin position="1"/>
        <end position="52"/>
    </location>
</feature>
<dbReference type="EnsemblPlants" id="Ma11_t11760.1">
    <property type="protein sequence ID" value="Ma11_p11760.1"/>
    <property type="gene ID" value="Ma11_g11760"/>
</dbReference>
<reference evidence="5" key="2">
    <citation type="submission" date="2021-05" db="UniProtKB">
        <authorList>
            <consortium name="EnsemblPlants"/>
        </authorList>
    </citation>
    <scope>IDENTIFICATION</scope>
    <source>
        <strain evidence="5">subsp. malaccensis</strain>
    </source>
</reference>
<dbReference type="GO" id="GO:0016020">
    <property type="term" value="C:membrane"/>
    <property type="evidence" value="ECO:0007669"/>
    <property type="project" value="UniProtKB-SubCell"/>
</dbReference>
<keyword evidence="6" id="KW-1185">Reference proteome</keyword>
<name>A0A804L6V6_MUSAM</name>
<comment type="subcellular location">
    <subcellularLocation>
        <location evidence="1">Membrane</location>
        <topology evidence="1">Multi-pass membrane protein</topology>
    </subcellularLocation>
</comment>
<accession>A0A804L6V6</accession>
<dbReference type="PROSITE" id="PS50850">
    <property type="entry name" value="MFS"/>
    <property type="match status" value="1"/>
</dbReference>